<proteinExistence type="predicted"/>
<accession>A0A0D3GIS5</accession>
<protein>
    <submittedName>
        <fullName evidence="1">Uncharacterized protein</fullName>
    </submittedName>
</protein>
<dbReference type="Gramene" id="OBART06G21320.1">
    <property type="protein sequence ID" value="OBART06G21320.1"/>
    <property type="gene ID" value="OBART06G21320"/>
</dbReference>
<dbReference type="PaxDb" id="65489-OBART06G21320.1"/>
<dbReference type="EnsemblPlants" id="OBART06G21320.1">
    <property type="protein sequence ID" value="OBART06G21320.1"/>
    <property type="gene ID" value="OBART06G21320"/>
</dbReference>
<organism evidence="1">
    <name type="scientific">Oryza barthii</name>
    <dbReference type="NCBI Taxonomy" id="65489"/>
    <lineage>
        <taxon>Eukaryota</taxon>
        <taxon>Viridiplantae</taxon>
        <taxon>Streptophyta</taxon>
        <taxon>Embryophyta</taxon>
        <taxon>Tracheophyta</taxon>
        <taxon>Spermatophyta</taxon>
        <taxon>Magnoliopsida</taxon>
        <taxon>Liliopsida</taxon>
        <taxon>Poales</taxon>
        <taxon>Poaceae</taxon>
        <taxon>BOP clade</taxon>
        <taxon>Oryzoideae</taxon>
        <taxon>Oryzeae</taxon>
        <taxon>Oryzinae</taxon>
        <taxon>Oryza</taxon>
    </lineage>
</organism>
<keyword evidence="2" id="KW-1185">Reference proteome</keyword>
<evidence type="ECO:0000313" key="1">
    <source>
        <dbReference type="EnsemblPlants" id="OBART06G21320.1"/>
    </source>
</evidence>
<name>A0A0D3GIS5_9ORYZ</name>
<reference evidence="1" key="2">
    <citation type="submission" date="2015-03" db="UniProtKB">
        <authorList>
            <consortium name="EnsemblPlants"/>
        </authorList>
    </citation>
    <scope>IDENTIFICATION</scope>
</reference>
<reference evidence="1" key="1">
    <citation type="journal article" date="2009" name="Rice">
        <title>De Novo Next Generation Sequencing of Plant Genomes.</title>
        <authorList>
            <person name="Rounsley S."/>
            <person name="Marri P.R."/>
            <person name="Yu Y."/>
            <person name="He R."/>
            <person name="Sisneros N."/>
            <person name="Goicoechea J.L."/>
            <person name="Lee S.J."/>
            <person name="Angelova A."/>
            <person name="Kudrna D."/>
            <person name="Luo M."/>
            <person name="Affourtit J."/>
            <person name="Desany B."/>
            <person name="Knight J."/>
            <person name="Niazi F."/>
            <person name="Egholm M."/>
            <person name="Wing R.A."/>
        </authorList>
    </citation>
    <scope>NUCLEOTIDE SEQUENCE [LARGE SCALE GENOMIC DNA]</scope>
    <source>
        <strain evidence="1">cv. IRGC 105608</strain>
    </source>
</reference>
<sequence>MAALVMSCCDPIPNVTNDGAGNPEALAAKPYVSIHQLLFYIVNEIEALYELFKRIDGAVIEDGKINMEEFNLRVFGPEKGGTLFADKDLGHTIQY</sequence>
<dbReference type="AlphaFoldDB" id="A0A0D3GIS5"/>
<dbReference type="Proteomes" id="UP000026960">
    <property type="component" value="Chromosome 6"/>
</dbReference>
<dbReference type="STRING" id="65489.A0A0D3GIS5"/>
<dbReference type="eggNOG" id="KOG0034">
    <property type="taxonomic scope" value="Eukaryota"/>
</dbReference>
<evidence type="ECO:0000313" key="2">
    <source>
        <dbReference type="Proteomes" id="UP000026960"/>
    </source>
</evidence>
<dbReference type="HOGENOM" id="CLU_2376164_0_0_1"/>